<dbReference type="Gene3D" id="3.30.420.10">
    <property type="entry name" value="Ribonuclease H-like superfamily/Ribonuclease H"/>
    <property type="match status" value="1"/>
</dbReference>
<dbReference type="PANTHER" id="PTHR37984:SF5">
    <property type="entry name" value="PROTEIN NYNRIN-LIKE"/>
    <property type="match status" value="1"/>
</dbReference>
<dbReference type="Pfam" id="PF00098">
    <property type="entry name" value="zf-CCHC"/>
    <property type="match status" value="1"/>
</dbReference>
<evidence type="ECO:0000256" key="8">
    <source>
        <dbReference type="PROSITE-ProRule" id="PRU00047"/>
    </source>
</evidence>
<keyword evidence="8" id="KW-0479">Metal-binding</keyword>
<keyword evidence="7" id="KW-0695">RNA-directed DNA polymerase</keyword>
<accession>A0A2S2NKJ2</accession>
<dbReference type="GO" id="GO:0004519">
    <property type="term" value="F:endonuclease activity"/>
    <property type="evidence" value="ECO:0007669"/>
    <property type="project" value="UniProtKB-KW"/>
</dbReference>
<evidence type="ECO:0000256" key="9">
    <source>
        <dbReference type="SAM" id="MobiDB-lite"/>
    </source>
</evidence>
<gene>
    <name evidence="13" type="primary">Tf2-1_2</name>
    <name evidence="13" type="ORF">g.174119</name>
</gene>
<evidence type="ECO:0000313" key="13">
    <source>
        <dbReference type="EMBL" id="MBY17710.1"/>
    </source>
</evidence>
<dbReference type="Pfam" id="PF17921">
    <property type="entry name" value="Integrase_H2C2"/>
    <property type="match status" value="1"/>
</dbReference>
<dbReference type="EC" id="2.7.7.49" evidence="1"/>
<proteinExistence type="predicted"/>
<dbReference type="GO" id="GO:0042575">
    <property type="term" value="C:DNA polymerase complex"/>
    <property type="evidence" value="ECO:0007669"/>
    <property type="project" value="UniProtKB-ARBA"/>
</dbReference>
<dbReference type="InterPro" id="IPR012337">
    <property type="entry name" value="RNaseH-like_sf"/>
</dbReference>
<dbReference type="FunFam" id="3.30.70.270:FF:000020">
    <property type="entry name" value="Transposon Tf2-6 polyprotein-like Protein"/>
    <property type="match status" value="1"/>
</dbReference>
<dbReference type="InterPro" id="IPR001878">
    <property type="entry name" value="Znf_CCHC"/>
</dbReference>
<dbReference type="InterPro" id="IPR001969">
    <property type="entry name" value="Aspartic_peptidase_AS"/>
</dbReference>
<feature type="domain" description="Integrase catalytic" evidence="12">
    <location>
        <begin position="1153"/>
        <end position="1311"/>
    </location>
</feature>
<evidence type="ECO:0000256" key="5">
    <source>
        <dbReference type="ARBA" id="ARBA00022759"/>
    </source>
</evidence>
<dbReference type="SUPFAM" id="SSF57756">
    <property type="entry name" value="Retrovirus zinc finger-like domains"/>
    <property type="match status" value="1"/>
</dbReference>
<feature type="region of interest" description="Disordered" evidence="9">
    <location>
        <begin position="1"/>
        <end position="37"/>
    </location>
</feature>
<feature type="domain" description="CCHC-type" evidence="10">
    <location>
        <begin position="353"/>
        <end position="369"/>
    </location>
</feature>
<dbReference type="SUPFAM" id="SSF53098">
    <property type="entry name" value="Ribonuclease H-like"/>
    <property type="match status" value="1"/>
</dbReference>
<keyword evidence="3" id="KW-0548">Nucleotidyltransferase</keyword>
<dbReference type="SUPFAM" id="SSF56672">
    <property type="entry name" value="DNA/RNA polymerases"/>
    <property type="match status" value="1"/>
</dbReference>
<dbReference type="Gene3D" id="4.10.60.10">
    <property type="entry name" value="Zinc finger, CCHC-type"/>
    <property type="match status" value="1"/>
</dbReference>
<dbReference type="GO" id="GO:0006508">
    <property type="term" value="P:proteolysis"/>
    <property type="evidence" value="ECO:0007669"/>
    <property type="project" value="InterPro"/>
</dbReference>
<evidence type="ECO:0000256" key="2">
    <source>
        <dbReference type="ARBA" id="ARBA00022679"/>
    </source>
</evidence>
<evidence type="ECO:0000259" key="11">
    <source>
        <dbReference type="PROSITE" id="PS50878"/>
    </source>
</evidence>
<feature type="domain" description="Reverse transcriptase" evidence="11">
    <location>
        <begin position="632"/>
        <end position="812"/>
    </location>
</feature>
<dbReference type="PANTHER" id="PTHR37984">
    <property type="entry name" value="PROTEIN CBG26694"/>
    <property type="match status" value="1"/>
</dbReference>
<evidence type="ECO:0000259" key="12">
    <source>
        <dbReference type="PROSITE" id="PS50994"/>
    </source>
</evidence>
<dbReference type="InterPro" id="IPR021109">
    <property type="entry name" value="Peptidase_aspartic_dom_sf"/>
</dbReference>
<dbReference type="Pfam" id="PF00078">
    <property type="entry name" value="RVT_1"/>
    <property type="match status" value="1"/>
</dbReference>
<dbReference type="InterPro" id="IPR043502">
    <property type="entry name" value="DNA/RNA_pol_sf"/>
</dbReference>
<dbReference type="GO" id="GO:0003964">
    <property type="term" value="F:RNA-directed DNA polymerase activity"/>
    <property type="evidence" value="ECO:0007669"/>
    <property type="project" value="UniProtKB-KW"/>
</dbReference>
<sequence>MEKNSQDVYNSDSECNESTGSNENIENSSLHPTQMTSQDVSKVIFGLKKNNCDNRQLSKADDAQTTVLPPVLTDNSKQKSSDNTALPTSVISNSSIDINSTLCTLLQQNQLLINRLLERDNTPLRNESPFPTNSDGFYVMPDFHNTIKNFSGTESRAQARDWLLSVQSVARLHHWPEAFKLEIVRTKLVAAASNWLCGRNFSTWSDFEKQFVSTFANSSTSLVECMKLLLSRIQNKNESSAEYFHDKSRMCREVKLSFVETKQQIIEGLHCRDLCFYLLARDHSDEDSLLADILSFTTMSSARYVHFKADPQPPSNLPVRHSSQKSQVTKTSVSTTSTSKQPFSTSPAASTVRCFNCSSYGHFAVSCSKPKREPGSCFKCGSTSHQLRGCPSAVTNNKEALVLQSPLENVNSAYSINLAVKFPSDKVVSVLAIVDTGSPVSLIRQNIVPSWSPPQFPPIASSGLVGINGSELVVLDQMFVDILPPDDEYPISMNINIVPDSTIKCDLLLGRNFLSHPRVILTINSGSFEIDFKRSDIVPFDEILSIEINQDCKSDEINLNIEETLSSHVKSEIKNIVTSSYLNNSSLPSGLLMCDPPELRIQLKDSSLFHFNPRRLSFFEKDKLQIILDDLLARKIIKPSNSEYSSPIILVKKKNGELRLCVDYRELNKRMVKDRYPLPLIDDHLDSLRGKKYYTCIDLKDGFHHVKVADHSQKYTSFITPLGQFSYLRMPFGICNGPSIFQRFVNNVFQDLIKQKRIIVYFDDIVIATETIDEHLSILSDALKLMSVHQLQIRFDKSQFLKLEIIYLGYQVSVEGIRPNPRNVSVIRDYPVPTNPKALHSFLGLASYFRRFIHNFSVLAKPLFDLLRKNIPFHFGLDKLNAFEQIKNKLIDRPILCLFNPQAETQLHCDASSLGFGSILLQKQSDDKFHPIFYFSQRTTDIESKYHSYELEMLSIINSIKRFHVYLQGIKFKIITDCNSITLTLKKKDINPRIARWALFLQNYDYEIEHRIGNRMRHVDALSRNHVLVLEGCTFSQTLSIKQTTDVEIKKIAEYLENCEHPLYELRNGLVYMKSKNRLLFYVPLEMQDHVIRASHDDMGHIGIERTVELIKRVYWFPKLKEFVKKYIENCLKCIVFSPSEGKREGFLKLIEKGNKPFNTIHIDHYGPLSPTKGRFKHIFVIVDAFSKFITLYAVRSVKTKEVCSKLNEYFFYYSRPLRIISDRGTCYTSEMFKEYCNSNDIQHILIAAGSPQANGQVERYNRTVKTILSKSLHERGKNWNNFLEKVQFCINNTYNRSIKSTPSKILFGMNQHGDSNDYLRLILESEQYHESEDRDLSEIRNSAQENILNAQLKNKSYYDKTHKSPKKYEIGDYIMIKNVDTTPGINKKHIPKFKGPYEIKTVLPNDRYVIQDIPGFQVTQIPFNSVYEARNMKPWIKT</sequence>
<dbReference type="InterPro" id="IPR050951">
    <property type="entry name" value="Retrovirus_Pol_polyprotein"/>
</dbReference>
<dbReference type="PROSITE" id="PS50994">
    <property type="entry name" value="INTEGRASE"/>
    <property type="match status" value="1"/>
</dbReference>
<dbReference type="InterPro" id="IPR001584">
    <property type="entry name" value="Integrase_cat-core"/>
</dbReference>
<dbReference type="GO" id="GO:0004190">
    <property type="term" value="F:aspartic-type endopeptidase activity"/>
    <property type="evidence" value="ECO:0007669"/>
    <property type="project" value="InterPro"/>
</dbReference>
<keyword evidence="8" id="KW-0863">Zinc-finger</keyword>
<reference evidence="13" key="1">
    <citation type="submission" date="2018-04" db="EMBL/GenBank/DDBJ databases">
        <title>Transcriptome of Schizaphis graminum biotype I.</title>
        <authorList>
            <person name="Scully E.D."/>
            <person name="Geib S.M."/>
            <person name="Palmer N.A."/>
            <person name="Koch K."/>
            <person name="Bradshaw J."/>
            <person name="Heng-Moss T."/>
            <person name="Sarath G."/>
        </authorList>
    </citation>
    <scope>NUCLEOTIDE SEQUENCE</scope>
</reference>
<dbReference type="InterPro" id="IPR000477">
    <property type="entry name" value="RT_dom"/>
</dbReference>
<dbReference type="GO" id="GO:0008270">
    <property type="term" value="F:zinc ion binding"/>
    <property type="evidence" value="ECO:0007669"/>
    <property type="project" value="UniProtKB-KW"/>
</dbReference>
<keyword evidence="6" id="KW-0378">Hydrolase</keyword>
<dbReference type="PROSITE" id="PS00141">
    <property type="entry name" value="ASP_PROTEASE"/>
    <property type="match status" value="1"/>
</dbReference>
<dbReference type="GO" id="GO:0003676">
    <property type="term" value="F:nucleic acid binding"/>
    <property type="evidence" value="ECO:0007669"/>
    <property type="project" value="InterPro"/>
</dbReference>
<dbReference type="CDD" id="cd09274">
    <property type="entry name" value="RNase_HI_RT_Ty3"/>
    <property type="match status" value="1"/>
</dbReference>
<dbReference type="InterPro" id="IPR043128">
    <property type="entry name" value="Rev_trsase/Diguanyl_cyclase"/>
</dbReference>
<dbReference type="InterPro" id="IPR041373">
    <property type="entry name" value="RT_RNaseH"/>
</dbReference>
<keyword evidence="5" id="KW-0255">Endonuclease</keyword>
<evidence type="ECO:0000256" key="3">
    <source>
        <dbReference type="ARBA" id="ARBA00022695"/>
    </source>
</evidence>
<dbReference type="PROSITE" id="PS50878">
    <property type="entry name" value="RT_POL"/>
    <property type="match status" value="1"/>
</dbReference>
<dbReference type="CDD" id="cd00303">
    <property type="entry name" value="retropepsin_like"/>
    <property type="match status" value="1"/>
</dbReference>
<evidence type="ECO:0000256" key="7">
    <source>
        <dbReference type="ARBA" id="ARBA00022918"/>
    </source>
</evidence>
<keyword evidence="8" id="KW-0862">Zinc</keyword>
<feature type="region of interest" description="Disordered" evidence="9">
    <location>
        <begin position="310"/>
        <end position="347"/>
    </location>
</feature>
<dbReference type="SUPFAM" id="SSF50630">
    <property type="entry name" value="Acid proteases"/>
    <property type="match status" value="1"/>
</dbReference>
<dbReference type="SMART" id="SM00343">
    <property type="entry name" value="ZnF_C2HC"/>
    <property type="match status" value="2"/>
</dbReference>
<dbReference type="GO" id="GO:0015074">
    <property type="term" value="P:DNA integration"/>
    <property type="evidence" value="ECO:0007669"/>
    <property type="project" value="InterPro"/>
</dbReference>
<feature type="domain" description="CCHC-type" evidence="10">
    <location>
        <begin position="377"/>
        <end position="392"/>
    </location>
</feature>
<protein>
    <recommendedName>
        <fullName evidence="1">RNA-directed DNA polymerase</fullName>
        <ecNumber evidence="1">2.7.7.49</ecNumber>
    </recommendedName>
</protein>
<dbReference type="Gene3D" id="1.10.340.70">
    <property type="match status" value="1"/>
</dbReference>
<organism evidence="13">
    <name type="scientific">Schizaphis graminum</name>
    <name type="common">Green bug aphid</name>
    <dbReference type="NCBI Taxonomy" id="13262"/>
    <lineage>
        <taxon>Eukaryota</taxon>
        <taxon>Metazoa</taxon>
        <taxon>Ecdysozoa</taxon>
        <taxon>Arthropoda</taxon>
        <taxon>Hexapoda</taxon>
        <taxon>Insecta</taxon>
        <taxon>Pterygota</taxon>
        <taxon>Neoptera</taxon>
        <taxon>Paraneoptera</taxon>
        <taxon>Hemiptera</taxon>
        <taxon>Sternorrhyncha</taxon>
        <taxon>Aphidomorpha</taxon>
        <taxon>Aphidoidea</taxon>
        <taxon>Aphididae</taxon>
        <taxon>Aphidini</taxon>
        <taxon>Schizaphis</taxon>
    </lineage>
</organism>
<evidence type="ECO:0000256" key="6">
    <source>
        <dbReference type="ARBA" id="ARBA00022801"/>
    </source>
</evidence>
<feature type="region of interest" description="Disordered" evidence="9">
    <location>
        <begin position="56"/>
        <end position="89"/>
    </location>
</feature>
<keyword evidence="2" id="KW-0808">Transferase</keyword>
<evidence type="ECO:0000256" key="4">
    <source>
        <dbReference type="ARBA" id="ARBA00022722"/>
    </source>
</evidence>
<evidence type="ECO:0000256" key="1">
    <source>
        <dbReference type="ARBA" id="ARBA00012493"/>
    </source>
</evidence>
<dbReference type="InterPro" id="IPR041588">
    <property type="entry name" value="Integrase_H2C2"/>
</dbReference>
<dbReference type="InterPro" id="IPR036875">
    <property type="entry name" value="Znf_CCHC_sf"/>
</dbReference>
<keyword evidence="4" id="KW-0540">Nuclease</keyword>
<dbReference type="Pfam" id="PF00665">
    <property type="entry name" value="rve"/>
    <property type="match status" value="1"/>
</dbReference>
<dbReference type="Gene3D" id="3.10.10.10">
    <property type="entry name" value="HIV Type 1 Reverse Transcriptase, subunit A, domain 1"/>
    <property type="match status" value="1"/>
</dbReference>
<dbReference type="Pfam" id="PF17917">
    <property type="entry name" value="RT_RNaseH"/>
    <property type="match status" value="1"/>
</dbReference>
<dbReference type="InterPro" id="IPR036397">
    <property type="entry name" value="RNaseH_sf"/>
</dbReference>
<evidence type="ECO:0000259" key="10">
    <source>
        <dbReference type="PROSITE" id="PS50158"/>
    </source>
</evidence>
<dbReference type="CDD" id="cd01647">
    <property type="entry name" value="RT_LTR"/>
    <property type="match status" value="1"/>
</dbReference>
<name>A0A2S2NKJ2_SCHGA</name>
<dbReference type="EMBL" id="GGMR01005091">
    <property type="protein sequence ID" value="MBY17710.1"/>
    <property type="molecule type" value="Transcribed_RNA"/>
</dbReference>
<dbReference type="PROSITE" id="PS50158">
    <property type="entry name" value="ZF_CCHC"/>
    <property type="match status" value="2"/>
</dbReference>
<feature type="compositionally biased region" description="Low complexity" evidence="9">
    <location>
        <begin position="324"/>
        <end position="341"/>
    </location>
</feature>
<dbReference type="Gene3D" id="2.40.70.10">
    <property type="entry name" value="Acid Proteases"/>
    <property type="match status" value="1"/>
</dbReference>
<dbReference type="Gene3D" id="3.30.70.270">
    <property type="match status" value="2"/>
</dbReference>